<name>A0A161Z659_9NOCA</name>
<sequence>MAGVAVMALCGLFGADAACRELPDTVGAVLRTGRWQVVGRADSTLNLIPVDRVAAAAVEIASATTTSEIYHLTNVNNCRIGDLAGALADVFGIQEPGFAATRDDFTDVDRLVDTALGEYRPYAFGDKRFDVTHDPGWPHSFAGTPSTAPHREAGHFRNTATEGRLSWSR</sequence>
<dbReference type="SUPFAM" id="SSF51735">
    <property type="entry name" value="NAD(P)-binding Rossmann-fold domains"/>
    <property type="match status" value="1"/>
</dbReference>
<evidence type="ECO:0000313" key="3">
    <source>
        <dbReference type="Proteomes" id="UP000076512"/>
    </source>
</evidence>
<dbReference type="Gene3D" id="3.40.50.720">
    <property type="entry name" value="NAD(P)-binding Rossmann-like Domain"/>
    <property type="match status" value="1"/>
</dbReference>
<proteinExistence type="predicted"/>
<dbReference type="EMBL" id="LWGR01000003">
    <property type="protein sequence ID" value="KZM75414.1"/>
    <property type="molecule type" value="Genomic_DNA"/>
</dbReference>
<organism evidence="2 3">
    <name type="scientific">Nocardia terpenica</name>
    <dbReference type="NCBI Taxonomy" id="455432"/>
    <lineage>
        <taxon>Bacteria</taxon>
        <taxon>Bacillati</taxon>
        <taxon>Actinomycetota</taxon>
        <taxon>Actinomycetes</taxon>
        <taxon>Mycobacteriales</taxon>
        <taxon>Nocardiaceae</taxon>
        <taxon>Nocardia</taxon>
    </lineage>
</organism>
<dbReference type="Proteomes" id="UP000076512">
    <property type="component" value="Unassembled WGS sequence"/>
</dbReference>
<keyword evidence="3" id="KW-1185">Reference proteome</keyword>
<reference evidence="2 3" key="1">
    <citation type="submission" date="2016-04" db="EMBL/GenBank/DDBJ databases">
        <authorList>
            <person name="Evans L.H."/>
            <person name="Alamgir A."/>
            <person name="Owens N."/>
            <person name="Weber N.D."/>
            <person name="Virtaneva K."/>
            <person name="Barbian K."/>
            <person name="Babar A."/>
            <person name="Rosenke K."/>
        </authorList>
    </citation>
    <scope>NUCLEOTIDE SEQUENCE [LARGE SCALE GENOMIC DNA]</scope>
    <source>
        <strain evidence="2 3">IFM 0406</strain>
    </source>
</reference>
<protein>
    <submittedName>
        <fullName evidence="2">Uncharacterized protein</fullName>
    </submittedName>
</protein>
<gene>
    <name evidence="2" type="ORF">AWN90_18690</name>
</gene>
<accession>A0A161Z659</accession>
<evidence type="ECO:0000313" key="2">
    <source>
        <dbReference type="EMBL" id="KZM75414.1"/>
    </source>
</evidence>
<comment type="caution">
    <text evidence="2">The sequence shown here is derived from an EMBL/GenBank/DDBJ whole genome shotgun (WGS) entry which is preliminary data.</text>
</comment>
<feature type="region of interest" description="Disordered" evidence="1">
    <location>
        <begin position="142"/>
        <end position="169"/>
    </location>
</feature>
<evidence type="ECO:0000256" key="1">
    <source>
        <dbReference type="SAM" id="MobiDB-lite"/>
    </source>
</evidence>
<dbReference type="AlphaFoldDB" id="A0A161Z659"/>
<dbReference type="InterPro" id="IPR036291">
    <property type="entry name" value="NAD(P)-bd_dom_sf"/>
</dbReference>